<proteinExistence type="predicted"/>
<reference evidence="2 3" key="1">
    <citation type="submission" date="2016-11" db="EMBL/GenBank/DDBJ databases">
        <authorList>
            <person name="Jaros S."/>
            <person name="Januszkiewicz K."/>
            <person name="Wedrychowicz H."/>
        </authorList>
    </citation>
    <scope>NUCLEOTIDE SEQUENCE [LARGE SCALE GENOMIC DNA]</scope>
    <source>
        <strain evidence="2 3">DSM 18899</strain>
    </source>
</reference>
<dbReference type="InterPro" id="IPR009883">
    <property type="entry name" value="YgfX"/>
</dbReference>
<dbReference type="STRING" id="1121279.SAMN02745887_00657"/>
<keyword evidence="1" id="KW-0472">Membrane</keyword>
<evidence type="ECO:0000313" key="2">
    <source>
        <dbReference type="EMBL" id="SFZ72531.1"/>
    </source>
</evidence>
<dbReference type="Pfam" id="PF07254">
    <property type="entry name" value="Cpta_toxin"/>
    <property type="match status" value="1"/>
</dbReference>
<keyword evidence="1" id="KW-1133">Transmembrane helix</keyword>
<evidence type="ECO:0000313" key="3">
    <source>
        <dbReference type="Proteomes" id="UP000186513"/>
    </source>
</evidence>
<feature type="transmembrane region" description="Helical" evidence="1">
    <location>
        <begin position="14"/>
        <end position="32"/>
    </location>
</feature>
<dbReference type="AlphaFoldDB" id="A0A1K2H7D7"/>
<evidence type="ECO:0000256" key="1">
    <source>
        <dbReference type="SAM" id="Phobius"/>
    </source>
</evidence>
<dbReference type="OrthoDB" id="8592690at2"/>
<keyword evidence="3" id="KW-1185">Reference proteome</keyword>
<protein>
    <recommendedName>
        <fullName evidence="4">Toxin CptA</fullName>
    </recommendedName>
</protein>
<keyword evidence="1" id="KW-0812">Transmembrane</keyword>
<organism evidence="2 3">
    <name type="scientific">Chitinimonas taiwanensis DSM 18899</name>
    <dbReference type="NCBI Taxonomy" id="1121279"/>
    <lineage>
        <taxon>Bacteria</taxon>
        <taxon>Pseudomonadati</taxon>
        <taxon>Pseudomonadota</taxon>
        <taxon>Betaproteobacteria</taxon>
        <taxon>Neisseriales</taxon>
        <taxon>Chitinibacteraceae</taxon>
        <taxon>Chitinimonas</taxon>
    </lineage>
</organism>
<dbReference type="EMBL" id="FPKR01000002">
    <property type="protein sequence ID" value="SFZ72531.1"/>
    <property type="molecule type" value="Genomic_DNA"/>
</dbReference>
<evidence type="ECO:0008006" key="4">
    <source>
        <dbReference type="Google" id="ProtNLM"/>
    </source>
</evidence>
<gene>
    <name evidence="2" type="ORF">SAMN02745887_00657</name>
</gene>
<accession>A0A1K2H7D7</accession>
<name>A0A1K2H7D7_9NEIS</name>
<sequence length="127" mass="14487">MYALILPSLWLANLPWWGSLGLSLALLLAAYWHRRVQAQPVPELLRLLPDGGWMIVWPSGVEELAQLADGVYCSRYLIRLPLRLDDGRQLRLMLWPDSAAADELRRLRVWLRWGVRDERSAGQGGAS</sequence>
<dbReference type="Proteomes" id="UP000186513">
    <property type="component" value="Unassembled WGS sequence"/>
</dbReference>